<dbReference type="InterPro" id="IPR016032">
    <property type="entry name" value="Sig_transdc_resp-reg_C-effctor"/>
</dbReference>
<dbReference type="GO" id="GO:0003677">
    <property type="term" value="F:DNA binding"/>
    <property type="evidence" value="ECO:0007669"/>
    <property type="project" value="UniProtKB-KW"/>
</dbReference>
<dbReference type="PROSITE" id="PS00622">
    <property type="entry name" value="HTH_LUXR_1"/>
    <property type="match status" value="1"/>
</dbReference>
<evidence type="ECO:0000313" key="7">
    <source>
        <dbReference type="Proteomes" id="UP000479293"/>
    </source>
</evidence>
<name>A0A7C9FEC2_9BACT</name>
<evidence type="ECO:0000256" key="3">
    <source>
        <dbReference type="PROSITE-ProRule" id="PRU00169"/>
    </source>
</evidence>
<dbReference type="SMART" id="SM00421">
    <property type="entry name" value="HTH_LUXR"/>
    <property type="match status" value="1"/>
</dbReference>
<dbReference type="Gene3D" id="3.40.50.2300">
    <property type="match status" value="1"/>
</dbReference>
<keyword evidence="1 3" id="KW-0597">Phosphoprotein</keyword>
<dbReference type="InterPro" id="IPR000792">
    <property type="entry name" value="Tscrpt_reg_LuxR_C"/>
</dbReference>
<dbReference type="PANTHER" id="PTHR43214">
    <property type="entry name" value="TWO-COMPONENT RESPONSE REGULATOR"/>
    <property type="match status" value="1"/>
</dbReference>
<protein>
    <submittedName>
        <fullName evidence="6">Response regulator</fullName>
    </submittedName>
</protein>
<dbReference type="SUPFAM" id="SSF46894">
    <property type="entry name" value="C-terminal effector domain of the bipartite response regulators"/>
    <property type="match status" value="1"/>
</dbReference>
<dbReference type="AlphaFoldDB" id="A0A7C9FEC2"/>
<dbReference type="GO" id="GO:0000160">
    <property type="term" value="P:phosphorelay signal transduction system"/>
    <property type="evidence" value="ECO:0007669"/>
    <property type="project" value="InterPro"/>
</dbReference>
<organism evidence="6 7">
    <name type="scientific">Salmonirosea aquatica</name>
    <dbReference type="NCBI Taxonomy" id="2654236"/>
    <lineage>
        <taxon>Bacteria</taxon>
        <taxon>Pseudomonadati</taxon>
        <taxon>Bacteroidota</taxon>
        <taxon>Cytophagia</taxon>
        <taxon>Cytophagales</taxon>
        <taxon>Spirosomataceae</taxon>
        <taxon>Salmonirosea</taxon>
    </lineage>
</organism>
<dbReference type="PANTHER" id="PTHR43214:SF43">
    <property type="entry name" value="TWO-COMPONENT RESPONSE REGULATOR"/>
    <property type="match status" value="1"/>
</dbReference>
<evidence type="ECO:0000259" key="4">
    <source>
        <dbReference type="PROSITE" id="PS50043"/>
    </source>
</evidence>
<gene>
    <name evidence="6" type="ORF">GBK04_19255</name>
</gene>
<comment type="caution">
    <text evidence="6">The sequence shown here is derived from an EMBL/GenBank/DDBJ whole genome shotgun (WGS) entry which is preliminary data.</text>
</comment>
<feature type="domain" description="HTH luxR-type" evidence="4">
    <location>
        <begin position="149"/>
        <end position="214"/>
    </location>
</feature>
<evidence type="ECO:0000259" key="5">
    <source>
        <dbReference type="PROSITE" id="PS50110"/>
    </source>
</evidence>
<proteinExistence type="predicted"/>
<dbReference type="RefSeq" id="WP_152762474.1">
    <property type="nucleotide sequence ID" value="NZ_WHLY01000002.1"/>
</dbReference>
<dbReference type="InterPro" id="IPR039420">
    <property type="entry name" value="WalR-like"/>
</dbReference>
<dbReference type="GO" id="GO:0006355">
    <property type="term" value="P:regulation of DNA-templated transcription"/>
    <property type="evidence" value="ECO:0007669"/>
    <property type="project" value="InterPro"/>
</dbReference>
<dbReference type="Proteomes" id="UP000479293">
    <property type="component" value="Unassembled WGS sequence"/>
</dbReference>
<dbReference type="SUPFAM" id="SSF52172">
    <property type="entry name" value="CheY-like"/>
    <property type="match status" value="1"/>
</dbReference>
<dbReference type="PROSITE" id="PS50110">
    <property type="entry name" value="RESPONSE_REGULATORY"/>
    <property type="match status" value="1"/>
</dbReference>
<dbReference type="CDD" id="cd06170">
    <property type="entry name" value="LuxR_C_like"/>
    <property type="match status" value="1"/>
</dbReference>
<dbReference type="PROSITE" id="PS50043">
    <property type="entry name" value="HTH_LUXR_2"/>
    <property type="match status" value="1"/>
</dbReference>
<dbReference type="Pfam" id="PF00072">
    <property type="entry name" value="Response_reg"/>
    <property type="match status" value="1"/>
</dbReference>
<keyword evidence="7" id="KW-1185">Reference proteome</keyword>
<evidence type="ECO:0000256" key="1">
    <source>
        <dbReference type="ARBA" id="ARBA00022553"/>
    </source>
</evidence>
<sequence length="216" mass="24516">MLKLAIADDHELFRKGFISMLSGISDFEFVLEAANGQELLDKIATRSVDIVLMDLQMPVMDGMQATEILLEKHPEVKVIVVSMYDEDRFVIHMLEKGVQGYLLKDTSPDEVEKAIRRVAEEGFYYSDFVSRAMHRKMVNRSPNKQPFFTTTTQVGLSNREQEVLRLLCDGLSTAEISDKLFISTRTVEGHRLRILEKTGTKNTAAAVAFAYKNHLI</sequence>
<keyword evidence="2" id="KW-0238">DNA-binding</keyword>
<dbReference type="InterPro" id="IPR011006">
    <property type="entry name" value="CheY-like_superfamily"/>
</dbReference>
<dbReference type="SMART" id="SM00448">
    <property type="entry name" value="REC"/>
    <property type="match status" value="1"/>
</dbReference>
<reference evidence="6 7" key="1">
    <citation type="submission" date="2019-10" db="EMBL/GenBank/DDBJ databases">
        <title>Draft Genome Sequence of Cytophagaceae sp. SJW1-29.</title>
        <authorList>
            <person name="Choi A."/>
        </authorList>
    </citation>
    <scope>NUCLEOTIDE SEQUENCE [LARGE SCALE GENOMIC DNA]</scope>
    <source>
        <strain evidence="6 7">SJW1-29</strain>
    </source>
</reference>
<accession>A0A7C9FEC2</accession>
<dbReference type="CDD" id="cd17535">
    <property type="entry name" value="REC_NarL-like"/>
    <property type="match status" value="1"/>
</dbReference>
<evidence type="ECO:0000256" key="2">
    <source>
        <dbReference type="ARBA" id="ARBA00023125"/>
    </source>
</evidence>
<evidence type="ECO:0000313" key="6">
    <source>
        <dbReference type="EMBL" id="MPR35430.1"/>
    </source>
</evidence>
<dbReference type="Pfam" id="PF00196">
    <property type="entry name" value="GerE"/>
    <property type="match status" value="1"/>
</dbReference>
<dbReference type="PRINTS" id="PR00038">
    <property type="entry name" value="HTHLUXR"/>
</dbReference>
<feature type="modified residue" description="4-aspartylphosphate" evidence="3">
    <location>
        <position position="54"/>
    </location>
</feature>
<dbReference type="EMBL" id="WHLY01000002">
    <property type="protein sequence ID" value="MPR35430.1"/>
    <property type="molecule type" value="Genomic_DNA"/>
</dbReference>
<dbReference type="InterPro" id="IPR001789">
    <property type="entry name" value="Sig_transdc_resp-reg_receiver"/>
</dbReference>
<feature type="domain" description="Response regulatory" evidence="5">
    <location>
        <begin position="3"/>
        <end position="119"/>
    </location>
</feature>
<dbReference type="InterPro" id="IPR058245">
    <property type="entry name" value="NreC/VraR/RcsB-like_REC"/>
</dbReference>